<dbReference type="Proteomes" id="UP000694409">
    <property type="component" value="Unassembled WGS sequence"/>
</dbReference>
<dbReference type="Gene3D" id="3.40.50.300">
    <property type="entry name" value="P-loop containing nucleotide triphosphate hydrolases"/>
    <property type="match status" value="1"/>
</dbReference>
<comment type="similarity">
    <text evidence="1 3">Belongs to the sulfotransferase 1 family.</text>
</comment>
<dbReference type="PANTHER" id="PTHR11783">
    <property type="entry name" value="SULFOTRANSFERASE SULT"/>
    <property type="match status" value="1"/>
</dbReference>
<dbReference type="SUPFAM" id="SSF52540">
    <property type="entry name" value="P-loop containing nucleoside triphosphate hydrolases"/>
    <property type="match status" value="1"/>
</dbReference>
<reference evidence="6" key="1">
    <citation type="submission" date="2025-08" db="UniProtKB">
        <authorList>
            <consortium name="Ensembl"/>
        </authorList>
    </citation>
    <scope>IDENTIFICATION</scope>
</reference>
<dbReference type="AlphaFoldDB" id="A0A8C9MYC3"/>
<feature type="domain" description="Sulfotransferase" evidence="5">
    <location>
        <begin position="172"/>
        <end position="398"/>
    </location>
</feature>
<accession>A0A8C9MYC3</accession>
<evidence type="ECO:0000259" key="5">
    <source>
        <dbReference type="Pfam" id="PF00685"/>
    </source>
</evidence>
<evidence type="ECO:0000256" key="3">
    <source>
        <dbReference type="RuleBase" id="RU361155"/>
    </source>
</evidence>
<evidence type="ECO:0000313" key="6">
    <source>
        <dbReference type="Ensembl" id="ENSSCAP00000010507.1"/>
    </source>
</evidence>
<dbReference type="EC" id="2.8.2.-" evidence="3"/>
<dbReference type="InterPro" id="IPR027417">
    <property type="entry name" value="P-loop_NTPase"/>
</dbReference>
<dbReference type="InterPro" id="IPR000863">
    <property type="entry name" value="Sulfotransferase_dom"/>
</dbReference>
<protein>
    <recommendedName>
        <fullName evidence="3">Sulfotransferase</fullName>
        <ecNumber evidence="3">2.8.2.-</ecNumber>
    </recommendedName>
</protein>
<dbReference type="GeneTree" id="ENSGT00940000163403"/>
<evidence type="ECO:0000256" key="4">
    <source>
        <dbReference type="SAM" id="MobiDB-lite"/>
    </source>
</evidence>
<evidence type="ECO:0000313" key="7">
    <source>
        <dbReference type="Proteomes" id="UP000694409"/>
    </source>
</evidence>
<dbReference type="Ensembl" id="ENSSCAT00000011868.1">
    <property type="protein sequence ID" value="ENSSCAP00000010507.1"/>
    <property type="gene ID" value="ENSSCAG00000007731.1"/>
</dbReference>
<sequence>MVPRDPRESCPLSPHSPGDLARGSPGKAVPCPHTALGTWHGDPLGKLSPDPTQPWGAGPRNPPAGCPSRVSQLGFSHTEGAAGHAAGPGDLCSPIDDRRGAHDALGLLQVLLSSAGQCQRQHQHPHVPTWHLLLLGVAGDKGGPATTVRAHALGWLAMMCRATPWCHGPALTPTSAGTTWMQEILTLLFSLGDARPAKTIPNWERAPWLEQIYSREALQNTGSPRLLTTHLPARVLAPPCSVIYVARNPKDVAVSFYHFHHLAKFLPDPSSFDAFLTQFLEGTVHYGSWFDHVKGWLGQRHLLDILYVTYEELHQVSPAVFLGCPLAPGTLAALEQHCSFSAMRDNAMANYSLIPAEIMDHSQGRFMRKGVVGDWRSHFSPEQNALFNRRYQEEMGDTELPSQWPMA</sequence>
<evidence type="ECO:0000256" key="1">
    <source>
        <dbReference type="ARBA" id="ARBA00005771"/>
    </source>
</evidence>
<organism evidence="6 7">
    <name type="scientific">Serinus canaria</name>
    <name type="common">Island canary</name>
    <name type="synonym">Fringilla canaria</name>
    <dbReference type="NCBI Taxonomy" id="9135"/>
    <lineage>
        <taxon>Eukaryota</taxon>
        <taxon>Metazoa</taxon>
        <taxon>Chordata</taxon>
        <taxon>Craniata</taxon>
        <taxon>Vertebrata</taxon>
        <taxon>Euteleostomi</taxon>
        <taxon>Archelosauria</taxon>
        <taxon>Archosauria</taxon>
        <taxon>Dinosauria</taxon>
        <taxon>Saurischia</taxon>
        <taxon>Theropoda</taxon>
        <taxon>Coelurosauria</taxon>
        <taxon>Aves</taxon>
        <taxon>Neognathae</taxon>
        <taxon>Neoaves</taxon>
        <taxon>Telluraves</taxon>
        <taxon>Australaves</taxon>
        <taxon>Passeriformes</taxon>
        <taxon>Passeroidea</taxon>
        <taxon>Fringillidae</taxon>
        <taxon>Carduelinae</taxon>
        <taxon>Serinus</taxon>
    </lineage>
</organism>
<dbReference type="Pfam" id="PF00685">
    <property type="entry name" value="Sulfotransfer_1"/>
    <property type="match status" value="1"/>
</dbReference>
<proteinExistence type="inferred from homology"/>
<reference evidence="6" key="2">
    <citation type="submission" date="2025-09" db="UniProtKB">
        <authorList>
            <consortium name="Ensembl"/>
        </authorList>
    </citation>
    <scope>IDENTIFICATION</scope>
</reference>
<name>A0A8C9MYC3_SERCA</name>
<feature type="region of interest" description="Disordered" evidence="4">
    <location>
        <begin position="1"/>
        <end position="72"/>
    </location>
</feature>
<evidence type="ECO:0000256" key="2">
    <source>
        <dbReference type="ARBA" id="ARBA00022679"/>
    </source>
</evidence>
<keyword evidence="7" id="KW-1185">Reference proteome</keyword>
<keyword evidence="2 3" id="KW-0808">Transferase</keyword>
<dbReference type="GO" id="GO:0008146">
    <property type="term" value="F:sulfotransferase activity"/>
    <property type="evidence" value="ECO:0007669"/>
    <property type="project" value="InterPro"/>
</dbReference>